<dbReference type="PIRSF" id="PIRSF007580">
    <property type="entry name" value="UCP07580"/>
    <property type="match status" value="1"/>
</dbReference>
<keyword evidence="1" id="KW-0378">Hydrolase</keyword>
<dbReference type="Pfam" id="PF10118">
    <property type="entry name" value="Metal_hydrol"/>
    <property type="match status" value="1"/>
</dbReference>
<sequence>MFRAAHAHPERPSEPIDHHDLVLQPRDVTFDWGTTPLHWLPGEPFATHTFDVLHLMLPELERWFVRTFEQALPLITDDRLREDVRGFIGQEAMHAEAHQEVLEHLLAKGLDPAPYTLQSEWIFRRVLGDRPELTPAATHAHLLQRLALIAAFEHFTAYMGHWILSNGHLDQAGADPAMLDLFRWHGAEEVEHRSVAFDLLVHLDPRYRRRVVGMLVTAPVLTRLWIRGVRFLMSADPELDDRVKVRFRDYLTAAHKDLLPPPGSFARSVLRYFRPGYHPTQEGSTQLAVAYLATSPAARAAAQ</sequence>
<evidence type="ECO:0000313" key="2">
    <source>
        <dbReference type="Proteomes" id="UP000053669"/>
    </source>
</evidence>
<dbReference type="GO" id="GO:0016787">
    <property type="term" value="F:hydrolase activity"/>
    <property type="evidence" value="ECO:0007669"/>
    <property type="project" value="UniProtKB-KW"/>
</dbReference>
<accession>A0A101SHS1</accession>
<reference evidence="1 2" key="1">
    <citation type="submission" date="2015-10" db="EMBL/GenBank/DDBJ databases">
        <title>Draft genome sequence of Streptomyces canus DSM 40017, type strain for the species Streptomyces canus.</title>
        <authorList>
            <person name="Ruckert C."/>
            <person name="Winkler A."/>
            <person name="Kalinowski J."/>
            <person name="Kampfer P."/>
            <person name="Glaeser S."/>
        </authorList>
    </citation>
    <scope>NUCLEOTIDE SEQUENCE [LARGE SCALE GENOMIC DNA]</scope>
    <source>
        <strain evidence="1 2">DSM 40017</strain>
    </source>
</reference>
<dbReference type="STRING" id="58343.AQJ46_00025"/>
<dbReference type="Proteomes" id="UP000053669">
    <property type="component" value="Unassembled WGS sequence"/>
</dbReference>
<protein>
    <submittedName>
        <fullName evidence="1">Metal-dependent hydrolase</fullName>
    </submittedName>
</protein>
<proteinExistence type="predicted"/>
<dbReference type="EMBL" id="LMWU01000001">
    <property type="protein sequence ID" value="KUN74032.1"/>
    <property type="molecule type" value="Genomic_DNA"/>
</dbReference>
<dbReference type="PANTHER" id="PTHR39456">
    <property type="entry name" value="METAL-DEPENDENT HYDROLASE"/>
    <property type="match status" value="1"/>
</dbReference>
<dbReference type="PANTHER" id="PTHR39456:SF1">
    <property type="entry name" value="METAL-DEPENDENT HYDROLASE"/>
    <property type="match status" value="1"/>
</dbReference>
<dbReference type="AlphaFoldDB" id="A0A101SHS1"/>
<name>A0A101SHS1_9ACTN</name>
<evidence type="ECO:0000313" key="1">
    <source>
        <dbReference type="EMBL" id="KUN74032.1"/>
    </source>
</evidence>
<gene>
    <name evidence="1" type="ORF">AQJ46_00025</name>
</gene>
<dbReference type="RefSeq" id="WP_059203578.1">
    <property type="nucleotide sequence ID" value="NZ_KQ948656.1"/>
</dbReference>
<comment type="caution">
    <text evidence="1">The sequence shown here is derived from an EMBL/GenBank/DDBJ whole genome shotgun (WGS) entry which is preliminary data.</text>
</comment>
<organism evidence="1 2">
    <name type="scientific">Streptomyces canus</name>
    <dbReference type="NCBI Taxonomy" id="58343"/>
    <lineage>
        <taxon>Bacteria</taxon>
        <taxon>Bacillati</taxon>
        <taxon>Actinomycetota</taxon>
        <taxon>Actinomycetes</taxon>
        <taxon>Kitasatosporales</taxon>
        <taxon>Streptomycetaceae</taxon>
        <taxon>Streptomyces</taxon>
        <taxon>Streptomyces aurantiacus group</taxon>
    </lineage>
</organism>
<dbReference type="InterPro" id="IPR016516">
    <property type="entry name" value="UCP07580"/>
</dbReference>